<dbReference type="PROSITE" id="PS51774">
    <property type="entry name" value="NAB"/>
    <property type="match status" value="1"/>
</dbReference>
<name>A0A445AMA5_ARAHY</name>
<organism evidence="6 7">
    <name type="scientific">Arachis hypogaea</name>
    <name type="common">Peanut</name>
    <dbReference type="NCBI Taxonomy" id="3818"/>
    <lineage>
        <taxon>Eukaryota</taxon>
        <taxon>Viridiplantae</taxon>
        <taxon>Streptophyta</taxon>
        <taxon>Embryophyta</taxon>
        <taxon>Tracheophyta</taxon>
        <taxon>Spermatophyta</taxon>
        <taxon>Magnoliopsida</taxon>
        <taxon>eudicotyledons</taxon>
        <taxon>Gunneridae</taxon>
        <taxon>Pentapetalae</taxon>
        <taxon>rosids</taxon>
        <taxon>fabids</taxon>
        <taxon>Fabales</taxon>
        <taxon>Fabaceae</taxon>
        <taxon>Papilionoideae</taxon>
        <taxon>50 kb inversion clade</taxon>
        <taxon>dalbergioids sensu lato</taxon>
        <taxon>Dalbergieae</taxon>
        <taxon>Pterocarpus clade</taxon>
        <taxon>Arachis</taxon>
    </lineage>
</organism>
<dbReference type="EMBL" id="SDMP01000011">
    <property type="protein sequence ID" value="RYR27573.1"/>
    <property type="molecule type" value="Genomic_DNA"/>
</dbReference>
<proteinExistence type="inferred from homology"/>
<dbReference type="GO" id="GO:0005774">
    <property type="term" value="C:vacuolar membrane"/>
    <property type="evidence" value="ECO:0007669"/>
    <property type="project" value="TreeGrafter"/>
</dbReference>
<comment type="similarity">
    <text evidence="2">Belongs to the NET family.</text>
</comment>
<dbReference type="GO" id="GO:0003779">
    <property type="term" value="F:actin binding"/>
    <property type="evidence" value="ECO:0007669"/>
    <property type="project" value="InterPro"/>
</dbReference>
<evidence type="ECO:0000259" key="5">
    <source>
        <dbReference type="PROSITE" id="PS51774"/>
    </source>
</evidence>
<evidence type="ECO:0000256" key="4">
    <source>
        <dbReference type="SAM" id="MobiDB-lite"/>
    </source>
</evidence>
<dbReference type="AlphaFoldDB" id="A0A445AMA5"/>
<dbReference type="PANTHER" id="PTHR32258">
    <property type="entry name" value="PROTEIN NETWORKED 4A"/>
    <property type="match status" value="1"/>
</dbReference>
<gene>
    <name evidence="6" type="ORF">Ahy_B01g051589</name>
</gene>
<evidence type="ECO:0000256" key="3">
    <source>
        <dbReference type="SAM" id="Coils"/>
    </source>
</evidence>
<keyword evidence="7" id="KW-1185">Reference proteome</keyword>
<feature type="region of interest" description="Disordered" evidence="4">
    <location>
        <begin position="109"/>
        <end position="140"/>
    </location>
</feature>
<dbReference type="Pfam" id="PF07765">
    <property type="entry name" value="KIP1"/>
    <property type="match status" value="1"/>
</dbReference>
<dbReference type="STRING" id="3818.A0A445AMA5"/>
<evidence type="ECO:0000313" key="6">
    <source>
        <dbReference type="EMBL" id="RYR27573.1"/>
    </source>
</evidence>
<dbReference type="InterPro" id="IPR051861">
    <property type="entry name" value="NET_actin-binding_domain"/>
</dbReference>
<evidence type="ECO:0000313" key="7">
    <source>
        <dbReference type="Proteomes" id="UP000289738"/>
    </source>
</evidence>
<reference evidence="6 7" key="1">
    <citation type="submission" date="2019-01" db="EMBL/GenBank/DDBJ databases">
        <title>Sequencing of cultivated peanut Arachis hypogaea provides insights into genome evolution and oil improvement.</title>
        <authorList>
            <person name="Chen X."/>
        </authorList>
    </citation>
    <scope>NUCLEOTIDE SEQUENCE [LARGE SCALE GENOMIC DNA]</scope>
    <source>
        <strain evidence="7">cv. Fuhuasheng</strain>
        <tissue evidence="6">Leaves</tissue>
    </source>
</reference>
<evidence type="ECO:0000256" key="1">
    <source>
        <dbReference type="ARBA" id="ARBA00023054"/>
    </source>
</evidence>
<dbReference type="InterPro" id="IPR011684">
    <property type="entry name" value="NAB"/>
</dbReference>
<feature type="domain" description="NAB" evidence="5">
    <location>
        <begin position="1"/>
        <end position="58"/>
    </location>
</feature>
<feature type="coiled-coil region" evidence="3">
    <location>
        <begin position="154"/>
        <end position="181"/>
    </location>
</feature>
<accession>A0A445AMA5</accession>
<dbReference type="Proteomes" id="UP000289738">
    <property type="component" value="Chromosome B01"/>
</dbReference>
<keyword evidence="1 3" id="KW-0175">Coiled coil</keyword>
<evidence type="ECO:0000256" key="2">
    <source>
        <dbReference type="ARBA" id="ARBA00038006"/>
    </source>
</evidence>
<feature type="coiled-coil region" evidence="3">
    <location>
        <begin position="235"/>
        <end position="339"/>
    </location>
</feature>
<protein>
    <recommendedName>
        <fullName evidence="5">NAB domain-containing protein</fullName>
    </recommendedName>
</protein>
<feature type="compositionally biased region" description="Low complexity" evidence="4">
    <location>
        <begin position="122"/>
        <end position="140"/>
    </location>
</feature>
<dbReference type="PANTHER" id="PTHR32258:SF3">
    <property type="entry name" value="PROTEIN NETWORKED 4A"/>
    <property type="match status" value="1"/>
</dbReference>
<comment type="caution">
    <text evidence="6">The sequence shown here is derived from an EMBL/GenBank/DDBJ whole genome shotgun (WGS) entry which is preliminary data.</text>
</comment>
<sequence length="369" mass="42968">MEHNVKRMLQLIEDGGDSFAQKAEMYYQKRPELIALVEEFYRGYKSLAERYDHDVQSCHSDNGSESHAPMNPRRGSSYRAPGFDFFLGSSNAVNNSNCFYDAIHKDGDGSSTLTDSDDESSDNSSVQSFNSGFYSGSGSDSGMNRRILEVEMDLPRDEQELRNVNERFRVYEEEIYKLKVELEKYRSMELMNNLHNNNNNVNESLSPTLQISLLKDQISVATKESEFWKVKFNSEKRERVKLKEKMAEKSQLESELRRVLDEQIQLEEEIKKMECEMELLNGEIKGRERNIEELNGEICALKELVVSKDVEIKKMVEENERLKDEIIEGGEEKREAIRQLCFSLEHYRNGYNDLRQAFIRHKRFPVLAS</sequence>